<sequence length="277" mass="29656">MLARIAMAAARGLLVAVLIAVPSIVLTHQAGTNPEVVVFLALLGAVLIFAEYNSNAPSFLEFRDAPPLNRSRFLALFAILFGTSLILRHEFNPNGLTALFYGLGLKVEWLADVPFSPAQLMVGAISGTTKTLSVEHIKSAASLSYALSLVLMIGGIAAIRVAGWPLANGAFNVWTNLPLFDPTTGGDVVTRMQREGRISIAIGLVLPFAIPGGIQMISLSPLSLNFDLPLMLTWAIALWAFVPASMVLRGFAMLRIADLIAAQRRRTYAASDQLQTA</sequence>
<reference evidence="2 3" key="1">
    <citation type="submission" date="2019-10" db="EMBL/GenBank/DDBJ databases">
        <title>Epibacterium sp. nov., isolated from seawater.</title>
        <authorList>
            <person name="Zhang X."/>
            <person name="Li N."/>
        </authorList>
    </citation>
    <scope>NUCLEOTIDE SEQUENCE [LARGE SCALE GENOMIC DNA]</scope>
    <source>
        <strain evidence="2 3">SM1969</strain>
    </source>
</reference>
<protein>
    <submittedName>
        <fullName evidence="2">Uncharacterized protein</fullName>
    </submittedName>
</protein>
<gene>
    <name evidence="2" type="ORF">GG681_12870</name>
</gene>
<feature type="transmembrane region" description="Helical" evidence="1">
    <location>
        <begin position="12"/>
        <end position="30"/>
    </location>
</feature>
<comment type="caution">
    <text evidence="2">The sequence shown here is derived from an EMBL/GenBank/DDBJ whole genome shotgun (WGS) entry which is preliminary data.</text>
</comment>
<keyword evidence="1" id="KW-1133">Transmembrane helix</keyword>
<dbReference type="RefSeq" id="WP_328593380.1">
    <property type="nucleotide sequence ID" value="NZ_WIXK01000006.1"/>
</dbReference>
<feature type="transmembrane region" description="Helical" evidence="1">
    <location>
        <begin position="36"/>
        <end position="52"/>
    </location>
</feature>
<evidence type="ECO:0000256" key="1">
    <source>
        <dbReference type="SAM" id="Phobius"/>
    </source>
</evidence>
<evidence type="ECO:0000313" key="2">
    <source>
        <dbReference type="EMBL" id="MQY43532.1"/>
    </source>
</evidence>
<feature type="transmembrane region" description="Helical" evidence="1">
    <location>
        <begin position="198"/>
        <end position="219"/>
    </location>
</feature>
<feature type="transmembrane region" description="Helical" evidence="1">
    <location>
        <begin position="143"/>
        <end position="162"/>
    </location>
</feature>
<dbReference type="EMBL" id="WIXK01000006">
    <property type="protein sequence ID" value="MQY43532.1"/>
    <property type="molecule type" value="Genomic_DNA"/>
</dbReference>
<organism evidence="2 3">
    <name type="scientific">Tritonibacter aquimaris</name>
    <dbReference type="NCBI Taxonomy" id="2663379"/>
    <lineage>
        <taxon>Bacteria</taxon>
        <taxon>Pseudomonadati</taxon>
        <taxon>Pseudomonadota</taxon>
        <taxon>Alphaproteobacteria</taxon>
        <taxon>Rhodobacterales</taxon>
        <taxon>Paracoccaceae</taxon>
        <taxon>Tritonibacter</taxon>
    </lineage>
</organism>
<keyword evidence="1" id="KW-0812">Transmembrane</keyword>
<feature type="transmembrane region" description="Helical" evidence="1">
    <location>
        <begin position="73"/>
        <end position="91"/>
    </location>
</feature>
<name>A0A844AZU5_9RHOB</name>
<proteinExistence type="predicted"/>
<accession>A0A844AZU5</accession>
<dbReference type="AlphaFoldDB" id="A0A844AZU5"/>
<keyword evidence="1" id="KW-0472">Membrane</keyword>
<feature type="transmembrane region" description="Helical" evidence="1">
    <location>
        <begin position="231"/>
        <end position="256"/>
    </location>
</feature>
<evidence type="ECO:0000313" key="3">
    <source>
        <dbReference type="Proteomes" id="UP000436694"/>
    </source>
</evidence>
<keyword evidence="3" id="KW-1185">Reference proteome</keyword>
<dbReference type="Proteomes" id="UP000436694">
    <property type="component" value="Unassembled WGS sequence"/>
</dbReference>